<sequence length="105" mass="11501">MEEDLQERDCAMTLAKMEKEVVVYVRHQLDEEHAALVKLQEEARGDGPAIEAVKVRALGKEAVSLSSGPELVCRPEKDPARTSRGALEQASPLIEFETGEAGEEP</sequence>
<dbReference type="AlphaFoldDB" id="A0A5P1FPY2"/>
<gene>
    <name evidence="2" type="ORF">A4U43_C01F13720</name>
</gene>
<dbReference type="EMBL" id="CM007381">
    <property type="protein sequence ID" value="ONK80084.1"/>
    <property type="molecule type" value="Genomic_DNA"/>
</dbReference>
<organism evidence="2 3">
    <name type="scientific">Asparagus officinalis</name>
    <name type="common">Garden asparagus</name>
    <dbReference type="NCBI Taxonomy" id="4686"/>
    <lineage>
        <taxon>Eukaryota</taxon>
        <taxon>Viridiplantae</taxon>
        <taxon>Streptophyta</taxon>
        <taxon>Embryophyta</taxon>
        <taxon>Tracheophyta</taxon>
        <taxon>Spermatophyta</taxon>
        <taxon>Magnoliopsida</taxon>
        <taxon>Liliopsida</taxon>
        <taxon>Asparagales</taxon>
        <taxon>Asparagaceae</taxon>
        <taxon>Asparagoideae</taxon>
        <taxon>Asparagus</taxon>
    </lineage>
</organism>
<evidence type="ECO:0000313" key="2">
    <source>
        <dbReference type="EMBL" id="ONK80084.1"/>
    </source>
</evidence>
<reference evidence="3" key="1">
    <citation type="journal article" date="2017" name="Nat. Commun.">
        <title>The asparagus genome sheds light on the origin and evolution of a young Y chromosome.</title>
        <authorList>
            <person name="Harkess A."/>
            <person name="Zhou J."/>
            <person name="Xu C."/>
            <person name="Bowers J.E."/>
            <person name="Van der Hulst R."/>
            <person name="Ayyampalayam S."/>
            <person name="Mercati F."/>
            <person name="Riccardi P."/>
            <person name="McKain M.R."/>
            <person name="Kakrana A."/>
            <person name="Tang H."/>
            <person name="Ray J."/>
            <person name="Groenendijk J."/>
            <person name="Arikit S."/>
            <person name="Mathioni S.M."/>
            <person name="Nakano M."/>
            <person name="Shan H."/>
            <person name="Telgmann-Rauber A."/>
            <person name="Kanno A."/>
            <person name="Yue Z."/>
            <person name="Chen H."/>
            <person name="Li W."/>
            <person name="Chen Y."/>
            <person name="Xu X."/>
            <person name="Zhang Y."/>
            <person name="Luo S."/>
            <person name="Chen H."/>
            <person name="Gao J."/>
            <person name="Mao Z."/>
            <person name="Pires J.C."/>
            <person name="Luo M."/>
            <person name="Kudrna D."/>
            <person name="Wing R.A."/>
            <person name="Meyers B.C."/>
            <person name="Yi K."/>
            <person name="Kong H."/>
            <person name="Lavrijsen P."/>
            <person name="Sunseri F."/>
            <person name="Falavigna A."/>
            <person name="Ye Y."/>
            <person name="Leebens-Mack J.H."/>
            <person name="Chen G."/>
        </authorList>
    </citation>
    <scope>NUCLEOTIDE SEQUENCE [LARGE SCALE GENOMIC DNA]</scope>
    <source>
        <strain evidence="3">cv. DH0086</strain>
    </source>
</reference>
<feature type="region of interest" description="Disordered" evidence="1">
    <location>
        <begin position="69"/>
        <end position="105"/>
    </location>
</feature>
<dbReference type="Gramene" id="ONK80084">
    <property type="protein sequence ID" value="ONK80084"/>
    <property type="gene ID" value="A4U43_C01F13720"/>
</dbReference>
<proteinExistence type="predicted"/>
<dbReference type="Proteomes" id="UP000243459">
    <property type="component" value="Chromosome 1"/>
</dbReference>
<accession>A0A5P1FPY2</accession>
<evidence type="ECO:0000313" key="3">
    <source>
        <dbReference type="Proteomes" id="UP000243459"/>
    </source>
</evidence>
<evidence type="ECO:0000256" key="1">
    <source>
        <dbReference type="SAM" id="MobiDB-lite"/>
    </source>
</evidence>
<name>A0A5P1FPY2_ASPOF</name>
<protein>
    <submittedName>
        <fullName evidence="2">Uncharacterized protein</fullName>
    </submittedName>
</protein>
<keyword evidence="3" id="KW-1185">Reference proteome</keyword>